<protein>
    <recommendedName>
        <fullName evidence="1">C-type lectin domain-containing protein</fullName>
    </recommendedName>
</protein>
<keyword evidence="3" id="KW-1185">Reference proteome</keyword>
<dbReference type="SUPFAM" id="SSF56436">
    <property type="entry name" value="C-type lectin-like"/>
    <property type="match status" value="1"/>
</dbReference>
<dbReference type="Proteomes" id="UP000615760">
    <property type="component" value="Unassembled WGS sequence"/>
</dbReference>
<sequence>MNNIIRPHFNSFNFKQLFFLILYFLLLPCCVFSQTNIAPELNATGDQIYCTGSDTPIATSFTINDPDDVGTQAVYIQISSGYVSGEDILSLSGVHPNTTNIFNASTGKLKIIISTGEDIPYTDLVDLVEDVVYTNTATIPTTGTRTFSITIGEANYLESTGHYYLYIPSVGINWLAAKNAAEASDYYGLQGYLATILSEDEAQLIGEQAQGTGWIGGTDEETEGVWKWATGPETGTVFWNGGVNGSTPNFAFWNTGEPNNQDNEDYAHITAPGVGIQGSWNDLQLNGGVNEYAPQGYIVEYGGMPGDPTLNISATTTIEVVEITGTTSSILCGSGSVTLGATSSNGIVYWYTDATGGTPIATGSTYTTPTLTSTTTYYISAHDENCSTATRSSVDAIVNPLPVVASVNTPDPICGQGVTTLEATASEGTINWYDAPTDGNLIDTGETITSPFIGSTTTFYAEAVNNGCPSATRTAVTVTVNTPPTVTTITTPPALCGSGTATLSATPSAGEINWYDAATDGNLIGTGENITSPEVTTTTTFYAEAIHLDCTSTDRTPVTVTVQPAPNITTDVTEVFLCEEGVAVLEVATDNTNDSISWYTEAEGGAPIATGNTYTTPNLTTSTTYYAEAENSNGCTTNERLAVTVTVQSIPTLTVDENINVCFGSSVTLEAIPSAGTVNWYTELTGGTPTATGNEFFIDSITEDTTYYAEVEHNGCIAATREAVTITVIPLPVANADESIVFCENTSQVLDAEINDNNVNYLWSTGATTPAISVSEAGTYSVTITNEYGCEATQVFETEMLNAPEITNVNVSNTDEATIIMEDNSQEYEYSVDGGAYQSSPVFRGLRDGMHIAQARSLNGCGTDARNFRVLLVQKFFTPNNDMINDVFTIAGFDHYPGASVTIFDRFGKLITQLNKRNRNWDGTFNGNELPATDYWYVIKLDRTSPEIKGHVSLIR</sequence>
<dbReference type="Pfam" id="PF19081">
    <property type="entry name" value="Ig_7"/>
    <property type="match status" value="5"/>
</dbReference>
<organism evidence="2 3">
    <name type="scientific">Flavobacterium suaedae</name>
    <dbReference type="NCBI Taxonomy" id="1767027"/>
    <lineage>
        <taxon>Bacteria</taxon>
        <taxon>Pseudomonadati</taxon>
        <taxon>Bacteroidota</taxon>
        <taxon>Flavobacteriia</taxon>
        <taxon>Flavobacteriales</taxon>
        <taxon>Flavobacteriaceae</taxon>
        <taxon>Flavobacterium</taxon>
    </lineage>
</organism>
<dbReference type="EMBL" id="BMJE01000006">
    <property type="protein sequence ID" value="GGB81864.1"/>
    <property type="molecule type" value="Genomic_DNA"/>
</dbReference>
<dbReference type="Pfam" id="PF13585">
    <property type="entry name" value="CHU_C"/>
    <property type="match status" value="1"/>
</dbReference>
<dbReference type="RefSeq" id="WP_188621394.1">
    <property type="nucleotide sequence ID" value="NZ_BMJE01000006.1"/>
</dbReference>
<gene>
    <name evidence="2" type="ORF">GCM10007424_22440</name>
</gene>
<dbReference type="Gene3D" id="3.10.100.10">
    <property type="entry name" value="Mannose-Binding Protein A, subunit A"/>
    <property type="match status" value="1"/>
</dbReference>
<evidence type="ECO:0000313" key="2">
    <source>
        <dbReference type="EMBL" id="GGB81864.1"/>
    </source>
</evidence>
<feature type="domain" description="C-type lectin" evidence="1">
    <location>
        <begin position="159"/>
        <end position="282"/>
    </location>
</feature>
<dbReference type="PROSITE" id="PS50041">
    <property type="entry name" value="C_TYPE_LECTIN_2"/>
    <property type="match status" value="1"/>
</dbReference>
<dbReference type="InterPro" id="IPR044023">
    <property type="entry name" value="Ig_7"/>
</dbReference>
<dbReference type="SMART" id="SM00034">
    <property type="entry name" value="CLECT"/>
    <property type="match status" value="1"/>
</dbReference>
<dbReference type="InterPro" id="IPR016186">
    <property type="entry name" value="C-type_lectin-like/link_sf"/>
</dbReference>
<name>A0ABQ1JXZ7_9FLAO</name>
<dbReference type="CDD" id="cd03603">
    <property type="entry name" value="CLECT_VCBS"/>
    <property type="match status" value="1"/>
</dbReference>
<dbReference type="InterPro" id="IPR026341">
    <property type="entry name" value="T9SS_type_B"/>
</dbReference>
<comment type="caution">
    <text evidence="2">The sequence shown here is derived from an EMBL/GenBank/DDBJ whole genome shotgun (WGS) entry which is preliminary data.</text>
</comment>
<dbReference type="NCBIfam" id="TIGR04131">
    <property type="entry name" value="Bac_Flav_CTERM"/>
    <property type="match status" value="1"/>
</dbReference>
<accession>A0ABQ1JXZ7</accession>
<dbReference type="InterPro" id="IPR016187">
    <property type="entry name" value="CTDL_fold"/>
</dbReference>
<reference evidence="3" key="1">
    <citation type="journal article" date="2019" name="Int. J. Syst. Evol. Microbiol.">
        <title>The Global Catalogue of Microorganisms (GCM) 10K type strain sequencing project: providing services to taxonomists for standard genome sequencing and annotation.</title>
        <authorList>
            <consortium name="The Broad Institute Genomics Platform"/>
            <consortium name="The Broad Institute Genome Sequencing Center for Infectious Disease"/>
            <person name="Wu L."/>
            <person name="Ma J."/>
        </authorList>
    </citation>
    <scope>NUCLEOTIDE SEQUENCE [LARGE SCALE GENOMIC DNA]</scope>
    <source>
        <strain evidence="3">CGMCC 1.15461</strain>
    </source>
</reference>
<evidence type="ECO:0000259" key="1">
    <source>
        <dbReference type="PROSITE" id="PS50041"/>
    </source>
</evidence>
<proteinExistence type="predicted"/>
<dbReference type="InterPro" id="IPR001304">
    <property type="entry name" value="C-type_lectin-like"/>
</dbReference>
<dbReference type="InterPro" id="IPR034007">
    <property type="entry name" value="CTLD_bac"/>
</dbReference>
<evidence type="ECO:0000313" key="3">
    <source>
        <dbReference type="Proteomes" id="UP000615760"/>
    </source>
</evidence>